<dbReference type="Gene3D" id="3.40.50.2300">
    <property type="match status" value="1"/>
</dbReference>
<dbReference type="Pfam" id="PF03195">
    <property type="entry name" value="LOB"/>
    <property type="match status" value="1"/>
</dbReference>
<dbReference type="SUPFAM" id="SSF52172">
    <property type="entry name" value="CheY-like"/>
    <property type="match status" value="1"/>
</dbReference>
<evidence type="ECO:0000256" key="2">
    <source>
        <dbReference type="ARBA" id="ARBA00005474"/>
    </source>
</evidence>
<feature type="region of interest" description="Disordered" evidence="11">
    <location>
        <begin position="752"/>
        <end position="789"/>
    </location>
</feature>
<dbReference type="PANTHER" id="PTHR43874:SF19">
    <property type="entry name" value="RESPONSE REGULATOR 23-RELATED"/>
    <property type="match status" value="1"/>
</dbReference>
<dbReference type="InterPro" id="IPR001789">
    <property type="entry name" value="Sig_transdc_resp-reg_receiver"/>
</dbReference>
<accession>A0ABD3LVP3</accession>
<name>A0ABD3LVP3_EUCGL</name>
<dbReference type="AlphaFoldDB" id="A0ABD3LVP3"/>
<dbReference type="PANTHER" id="PTHR43874">
    <property type="entry name" value="TWO-COMPONENT RESPONSE REGULATOR"/>
    <property type="match status" value="1"/>
</dbReference>
<dbReference type="GO" id="GO:0005634">
    <property type="term" value="C:nucleus"/>
    <property type="evidence" value="ECO:0007669"/>
    <property type="project" value="UniProtKB-SubCell"/>
</dbReference>
<dbReference type="InterPro" id="IPR017930">
    <property type="entry name" value="Myb_dom"/>
</dbReference>
<evidence type="ECO:0000313" key="15">
    <source>
        <dbReference type="Proteomes" id="UP001634007"/>
    </source>
</evidence>
<dbReference type="PROSITE" id="PS50110">
    <property type="entry name" value="RESPONSE_REGULATORY"/>
    <property type="match status" value="1"/>
</dbReference>
<evidence type="ECO:0000259" key="13">
    <source>
        <dbReference type="PROSITE" id="PS51294"/>
    </source>
</evidence>
<dbReference type="InterPro" id="IPR004883">
    <property type="entry name" value="LOB"/>
</dbReference>
<evidence type="ECO:0000256" key="9">
    <source>
        <dbReference type="PROSITE-ProRule" id="PRU00169"/>
    </source>
</evidence>
<evidence type="ECO:0000256" key="10">
    <source>
        <dbReference type="SAM" id="Coils"/>
    </source>
</evidence>
<feature type="domain" description="HTH myb-type" evidence="13">
    <location>
        <begin position="213"/>
        <end position="272"/>
    </location>
</feature>
<keyword evidence="8" id="KW-0539">Nucleus</keyword>
<evidence type="ECO:0000256" key="4">
    <source>
        <dbReference type="ARBA" id="ARBA00023012"/>
    </source>
</evidence>
<evidence type="ECO:0000256" key="7">
    <source>
        <dbReference type="ARBA" id="ARBA00023163"/>
    </source>
</evidence>
<feature type="compositionally biased region" description="Acidic residues" evidence="11">
    <location>
        <begin position="193"/>
        <end position="202"/>
    </location>
</feature>
<keyword evidence="7" id="KW-0804">Transcription</keyword>
<evidence type="ECO:0000256" key="3">
    <source>
        <dbReference type="ARBA" id="ARBA00022553"/>
    </source>
</evidence>
<comment type="subcellular location">
    <subcellularLocation>
        <location evidence="1">Nucleus</location>
    </subcellularLocation>
</comment>
<dbReference type="SMART" id="SM00448">
    <property type="entry name" value="REC"/>
    <property type="match status" value="1"/>
</dbReference>
<keyword evidence="15" id="KW-1185">Reference proteome</keyword>
<keyword evidence="3 9" id="KW-0597">Phosphoprotein</keyword>
<evidence type="ECO:0000259" key="12">
    <source>
        <dbReference type="PROSITE" id="PS50110"/>
    </source>
</evidence>
<dbReference type="Proteomes" id="UP001634007">
    <property type="component" value="Unassembled WGS sequence"/>
</dbReference>
<evidence type="ECO:0000256" key="11">
    <source>
        <dbReference type="SAM" id="MobiDB-lite"/>
    </source>
</evidence>
<sequence>MEPLKEIGQRRSLKRSSAKISVLVVDDDSACLSIVSAILKTWEYEVVTVKHPIDALSTLRQRQASFDLVVTDYHMPDMNGLELQEQIQEEFKLPVISGCPINFTMMSGEERECIMLKSLERGAAFYISKPVRPEHLKNIWQYAVAARKGKSVVIEEETNWEPDSQICSRPKDIMPHVNINSSSSVNKTKDVDSNNDEDSDTESQEKNEDNNQKPRKPKVVWTTALQNRFLRAISIIGFENAVPRRILDVMNVPGITRANVASHLQKYRLFLRKVADKGHKFNSERALRSSFASAFLASSTGREYRHNLLARNPWTPTFQSGLLGGSSTNMNYRSYGIVPFTSEGAAGSNSLSTLGINKLPSLTDRASSSNYPILGNSYPLSPLNSSALWANQLNSIGTSSLRPSDAIDGTYGFSKQMTEQDQTIPEQFHHGIQKYTTLENGAKKANNAYIGGSGYTMNSFPNVNSYKTGGYVGLQTASGSELIQVDDAAKSNKLNSAFSSEGLSFMPAFLSGPQKENLLLSDGLSKENESHYVCDVMKNISAPFSNSSGQLVGEGTLTDALSGHINNQAPYEPQDGEKLMIPEITNVPYKPNVNALPIENQNPDFIRPNPIGENATWNNVDVQDRGFGEFMDFDFLDGVESFLFDDASSPFDPNTVKEQEILNTEVPVANPPVQNEQENPISADMQTPTQMRAQVADSLYFESRCRIQDPVYGCVGIISLLHLQIHNAESELAKVKAQIAFLNSDANREPSFRPQLEGASNVSNLRSAQSSVEQHQIGSSTTHGPLAFM</sequence>
<dbReference type="InterPro" id="IPR011006">
    <property type="entry name" value="CheY-like_superfamily"/>
</dbReference>
<evidence type="ECO:0000256" key="6">
    <source>
        <dbReference type="ARBA" id="ARBA00023159"/>
    </source>
</evidence>
<dbReference type="NCBIfam" id="TIGR01557">
    <property type="entry name" value="myb_SHAQKYF"/>
    <property type="match status" value="1"/>
</dbReference>
<evidence type="ECO:0000256" key="5">
    <source>
        <dbReference type="ARBA" id="ARBA00023015"/>
    </source>
</evidence>
<feature type="domain" description="Response regulatory" evidence="12">
    <location>
        <begin position="21"/>
        <end position="144"/>
    </location>
</feature>
<proteinExistence type="inferred from homology"/>
<evidence type="ECO:0000256" key="8">
    <source>
        <dbReference type="ARBA" id="ARBA00023242"/>
    </source>
</evidence>
<keyword evidence="10" id="KW-0175">Coiled coil</keyword>
<dbReference type="CDD" id="cd17584">
    <property type="entry name" value="REC_typeB_ARR-like"/>
    <property type="match status" value="1"/>
</dbReference>
<reference evidence="14 15" key="1">
    <citation type="submission" date="2024-11" db="EMBL/GenBank/DDBJ databases">
        <title>Chromosome-level genome assembly of Eucalyptus globulus Labill. provides insights into its genome evolution.</title>
        <authorList>
            <person name="Li X."/>
        </authorList>
    </citation>
    <scope>NUCLEOTIDE SEQUENCE [LARGE SCALE GENOMIC DNA]</scope>
    <source>
        <strain evidence="14">CL2024</strain>
        <tissue evidence="14">Fresh tender leaves</tissue>
    </source>
</reference>
<comment type="caution">
    <text evidence="14">The sequence shown here is derived from an EMBL/GenBank/DDBJ whole genome shotgun (WGS) entry which is preliminary data.</text>
</comment>
<dbReference type="PROSITE" id="PS51294">
    <property type="entry name" value="HTH_MYB"/>
    <property type="match status" value="1"/>
</dbReference>
<dbReference type="InterPro" id="IPR009057">
    <property type="entry name" value="Homeodomain-like_sf"/>
</dbReference>
<dbReference type="Gene3D" id="1.10.10.60">
    <property type="entry name" value="Homeodomain-like"/>
    <property type="match status" value="1"/>
</dbReference>
<keyword evidence="4" id="KW-0902">Two-component regulatory system</keyword>
<organism evidence="14 15">
    <name type="scientific">Eucalyptus globulus</name>
    <name type="common">Tasmanian blue gum</name>
    <dbReference type="NCBI Taxonomy" id="34317"/>
    <lineage>
        <taxon>Eukaryota</taxon>
        <taxon>Viridiplantae</taxon>
        <taxon>Streptophyta</taxon>
        <taxon>Embryophyta</taxon>
        <taxon>Tracheophyta</taxon>
        <taxon>Spermatophyta</taxon>
        <taxon>Magnoliopsida</taxon>
        <taxon>eudicotyledons</taxon>
        <taxon>Gunneridae</taxon>
        <taxon>Pentapetalae</taxon>
        <taxon>rosids</taxon>
        <taxon>malvids</taxon>
        <taxon>Myrtales</taxon>
        <taxon>Myrtaceae</taxon>
        <taxon>Myrtoideae</taxon>
        <taxon>Eucalypteae</taxon>
        <taxon>Eucalyptus</taxon>
    </lineage>
</organism>
<dbReference type="SUPFAM" id="SSF46689">
    <property type="entry name" value="Homeodomain-like"/>
    <property type="match status" value="1"/>
</dbReference>
<gene>
    <name evidence="14" type="ORF">ACJRO7_002801</name>
</gene>
<dbReference type="InterPro" id="IPR006447">
    <property type="entry name" value="Myb_dom_plants"/>
</dbReference>
<dbReference type="Pfam" id="PF00072">
    <property type="entry name" value="Response_reg"/>
    <property type="match status" value="1"/>
</dbReference>
<feature type="modified residue" description="4-aspartylphosphate" evidence="9">
    <location>
        <position position="72"/>
    </location>
</feature>
<feature type="coiled-coil region" evidence="10">
    <location>
        <begin position="718"/>
        <end position="745"/>
    </location>
</feature>
<evidence type="ECO:0000256" key="1">
    <source>
        <dbReference type="ARBA" id="ARBA00004123"/>
    </source>
</evidence>
<feature type="compositionally biased region" description="Basic and acidic residues" evidence="11">
    <location>
        <begin position="203"/>
        <end position="212"/>
    </location>
</feature>
<keyword evidence="6" id="KW-0010">Activator</keyword>
<comment type="similarity">
    <text evidence="2">Belongs to the LOB domain-containing protein family.</text>
</comment>
<feature type="compositionally biased region" description="Polar residues" evidence="11">
    <location>
        <begin position="758"/>
        <end position="783"/>
    </location>
</feature>
<evidence type="ECO:0000313" key="14">
    <source>
        <dbReference type="EMBL" id="KAL3755814.1"/>
    </source>
</evidence>
<protein>
    <submittedName>
        <fullName evidence="14">Uncharacterized protein</fullName>
    </submittedName>
</protein>
<dbReference type="GO" id="GO:0000160">
    <property type="term" value="P:phosphorelay signal transduction system"/>
    <property type="evidence" value="ECO:0007669"/>
    <property type="project" value="UniProtKB-KW"/>
</dbReference>
<dbReference type="FunFam" id="1.10.10.60:FF:000007">
    <property type="entry name" value="Two-component response regulator"/>
    <property type="match status" value="1"/>
</dbReference>
<keyword evidence="5" id="KW-0805">Transcription regulation</keyword>
<feature type="region of interest" description="Disordered" evidence="11">
    <location>
        <begin position="164"/>
        <end position="218"/>
    </location>
</feature>
<dbReference type="EMBL" id="JBJKBG010000001">
    <property type="protein sequence ID" value="KAL3755814.1"/>
    <property type="molecule type" value="Genomic_DNA"/>
</dbReference>
<dbReference type="InterPro" id="IPR045279">
    <property type="entry name" value="ARR-like"/>
</dbReference>